<dbReference type="GO" id="GO:0016987">
    <property type="term" value="F:sigma factor activity"/>
    <property type="evidence" value="ECO:0007669"/>
    <property type="project" value="UniProtKB-KW"/>
</dbReference>
<name>W4LRU6_ENTF1</name>
<dbReference type="GO" id="GO:0003677">
    <property type="term" value="F:DNA binding"/>
    <property type="evidence" value="ECO:0007669"/>
    <property type="project" value="UniProtKB-KW"/>
</dbReference>
<feature type="domain" description="RNA polymerase sigma factor 70 region 4 type 2" evidence="8">
    <location>
        <begin position="106"/>
        <end position="157"/>
    </location>
</feature>
<protein>
    <recommendedName>
        <fullName evidence="6">RNA polymerase sigma factor</fullName>
    </recommendedName>
</protein>
<feature type="domain" description="RNA polymerase sigma-70 region 2" evidence="7">
    <location>
        <begin position="6"/>
        <end position="63"/>
    </location>
</feature>
<dbReference type="EMBL" id="AZHW01000374">
    <property type="protein sequence ID" value="ETX00117.1"/>
    <property type="molecule type" value="Genomic_DNA"/>
</dbReference>
<evidence type="ECO:0000256" key="4">
    <source>
        <dbReference type="ARBA" id="ARBA00023125"/>
    </source>
</evidence>
<evidence type="ECO:0000256" key="3">
    <source>
        <dbReference type="ARBA" id="ARBA00023082"/>
    </source>
</evidence>
<dbReference type="Gene3D" id="1.10.10.10">
    <property type="entry name" value="Winged helix-like DNA-binding domain superfamily/Winged helix DNA-binding domain"/>
    <property type="match status" value="1"/>
</dbReference>
<dbReference type="Proteomes" id="UP000019141">
    <property type="component" value="Unassembled WGS sequence"/>
</dbReference>
<evidence type="ECO:0000313" key="10">
    <source>
        <dbReference type="Proteomes" id="UP000019141"/>
    </source>
</evidence>
<comment type="caution">
    <text evidence="9">The sequence shown here is derived from an EMBL/GenBank/DDBJ whole genome shotgun (WGS) entry which is preliminary data.</text>
</comment>
<evidence type="ECO:0000256" key="5">
    <source>
        <dbReference type="ARBA" id="ARBA00023163"/>
    </source>
</evidence>
<evidence type="ECO:0000256" key="6">
    <source>
        <dbReference type="RuleBase" id="RU000716"/>
    </source>
</evidence>
<dbReference type="Pfam" id="PF08281">
    <property type="entry name" value="Sigma70_r4_2"/>
    <property type="match status" value="1"/>
</dbReference>
<keyword evidence="5 6" id="KW-0804">Transcription</keyword>
<keyword evidence="2 6" id="KW-0805">Transcription regulation</keyword>
<dbReference type="HOGENOM" id="CLU_1589823_0_0_7"/>
<dbReference type="SUPFAM" id="SSF88659">
    <property type="entry name" value="Sigma3 and sigma4 domains of RNA polymerase sigma factors"/>
    <property type="match status" value="1"/>
</dbReference>
<dbReference type="InterPro" id="IPR036388">
    <property type="entry name" value="WH-like_DNA-bd_sf"/>
</dbReference>
<dbReference type="InterPro" id="IPR013249">
    <property type="entry name" value="RNA_pol_sigma70_r4_t2"/>
</dbReference>
<dbReference type="InterPro" id="IPR013324">
    <property type="entry name" value="RNA_pol_sigma_r3/r4-like"/>
</dbReference>
<evidence type="ECO:0000313" key="9">
    <source>
        <dbReference type="EMBL" id="ETX00117.1"/>
    </source>
</evidence>
<sequence length="167" mass="19220">LDGLTLMRLARRLVREVEDADDLVQETCLKAYRALHQFQPGSDCKAWLITILMNTYRDWARKALKHPRPVGFEDIANFYSQLRHEETEPNEPNPETAAVNADLGRLVRMAIDDLQPEFRMAVLLADVEGYAYKEIADIMGCPIGTVMSRLYRGRQLLQTTLRAYIEH</sequence>
<dbReference type="InterPro" id="IPR014284">
    <property type="entry name" value="RNA_pol_sigma-70_dom"/>
</dbReference>
<keyword evidence="3 6" id="KW-0731">Sigma factor</keyword>
<proteinExistence type="inferred from homology"/>
<dbReference type="PROSITE" id="PS01063">
    <property type="entry name" value="SIGMA70_ECF"/>
    <property type="match status" value="1"/>
</dbReference>
<evidence type="ECO:0000259" key="7">
    <source>
        <dbReference type="Pfam" id="PF04542"/>
    </source>
</evidence>
<dbReference type="PANTHER" id="PTHR43133:SF59">
    <property type="entry name" value="ECF RNA POLYMERASE SIGMA FACTOR SIGR"/>
    <property type="match status" value="1"/>
</dbReference>
<dbReference type="CDD" id="cd06171">
    <property type="entry name" value="Sigma70_r4"/>
    <property type="match status" value="1"/>
</dbReference>
<organism evidence="9 10">
    <name type="scientific">Entotheonella factor</name>
    <dbReference type="NCBI Taxonomy" id="1429438"/>
    <lineage>
        <taxon>Bacteria</taxon>
        <taxon>Pseudomonadati</taxon>
        <taxon>Nitrospinota/Tectimicrobiota group</taxon>
        <taxon>Candidatus Tectimicrobiota</taxon>
        <taxon>Candidatus Entotheonellia</taxon>
        <taxon>Candidatus Entotheonellales</taxon>
        <taxon>Candidatus Entotheonellaceae</taxon>
        <taxon>Candidatus Entotheonella</taxon>
    </lineage>
</organism>
<dbReference type="PANTHER" id="PTHR43133">
    <property type="entry name" value="RNA POLYMERASE ECF-TYPE SIGMA FACTO"/>
    <property type="match status" value="1"/>
</dbReference>
<evidence type="ECO:0000256" key="2">
    <source>
        <dbReference type="ARBA" id="ARBA00023015"/>
    </source>
</evidence>
<evidence type="ECO:0000256" key="1">
    <source>
        <dbReference type="ARBA" id="ARBA00010641"/>
    </source>
</evidence>
<evidence type="ECO:0000259" key="8">
    <source>
        <dbReference type="Pfam" id="PF08281"/>
    </source>
</evidence>
<feature type="non-terminal residue" evidence="9">
    <location>
        <position position="1"/>
    </location>
</feature>
<keyword evidence="4 6" id="KW-0238">DNA-binding</keyword>
<dbReference type="Pfam" id="PF04542">
    <property type="entry name" value="Sigma70_r2"/>
    <property type="match status" value="1"/>
</dbReference>
<dbReference type="AlphaFoldDB" id="W4LRU6"/>
<dbReference type="InterPro" id="IPR000838">
    <property type="entry name" value="RNA_pol_sigma70_ECF_CS"/>
</dbReference>
<dbReference type="Gene3D" id="1.10.1740.10">
    <property type="match status" value="1"/>
</dbReference>
<accession>W4LRU6</accession>
<keyword evidence="10" id="KW-1185">Reference proteome</keyword>
<dbReference type="NCBIfam" id="TIGR02937">
    <property type="entry name" value="sigma70-ECF"/>
    <property type="match status" value="1"/>
</dbReference>
<comment type="similarity">
    <text evidence="1 6">Belongs to the sigma-70 factor family. ECF subfamily.</text>
</comment>
<gene>
    <name evidence="9" type="ORF">ETSY1_12415</name>
</gene>
<dbReference type="InterPro" id="IPR013325">
    <property type="entry name" value="RNA_pol_sigma_r2"/>
</dbReference>
<dbReference type="GO" id="GO:0006352">
    <property type="term" value="P:DNA-templated transcription initiation"/>
    <property type="evidence" value="ECO:0007669"/>
    <property type="project" value="InterPro"/>
</dbReference>
<dbReference type="SUPFAM" id="SSF88946">
    <property type="entry name" value="Sigma2 domain of RNA polymerase sigma factors"/>
    <property type="match status" value="1"/>
</dbReference>
<dbReference type="InterPro" id="IPR007627">
    <property type="entry name" value="RNA_pol_sigma70_r2"/>
</dbReference>
<reference evidence="9 10" key="1">
    <citation type="journal article" date="2014" name="Nature">
        <title>An environmental bacterial taxon with a large and distinct metabolic repertoire.</title>
        <authorList>
            <person name="Wilson M.C."/>
            <person name="Mori T."/>
            <person name="Ruckert C."/>
            <person name="Uria A.R."/>
            <person name="Helf M.J."/>
            <person name="Takada K."/>
            <person name="Gernert C."/>
            <person name="Steffens U.A."/>
            <person name="Heycke N."/>
            <person name="Schmitt S."/>
            <person name="Rinke C."/>
            <person name="Helfrich E.J."/>
            <person name="Brachmann A.O."/>
            <person name="Gurgui C."/>
            <person name="Wakimoto T."/>
            <person name="Kracht M."/>
            <person name="Crusemann M."/>
            <person name="Hentschel U."/>
            <person name="Abe I."/>
            <person name="Matsunaga S."/>
            <person name="Kalinowski J."/>
            <person name="Takeyama H."/>
            <person name="Piel J."/>
        </authorList>
    </citation>
    <scope>NUCLEOTIDE SEQUENCE [LARGE SCALE GENOMIC DNA]</scope>
    <source>
        <strain evidence="10">TSY1</strain>
    </source>
</reference>
<dbReference type="InterPro" id="IPR039425">
    <property type="entry name" value="RNA_pol_sigma-70-like"/>
</dbReference>